<dbReference type="GO" id="GO:0016740">
    <property type="term" value="F:transferase activity"/>
    <property type="evidence" value="ECO:0007669"/>
    <property type="project" value="UniProtKB-KW"/>
</dbReference>
<dbReference type="EMBL" id="JFHR01000021">
    <property type="protein sequence ID" value="KEQ53547.1"/>
    <property type="molecule type" value="Genomic_DNA"/>
</dbReference>
<dbReference type="Pfam" id="PF00043">
    <property type="entry name" value="GST_C"/>
    <property type="match status" value="1"/>
</dbReference>
<dbReference type="Pfam" id="PF13409">
    <property type="entry name" value="GST_N_2"/>
    <property type="match status" value="1"/>
</dbReference>
<feature type="region of interest" description="Disordered" evidence="1">
    <location>
        <begin position="204"/>
        <end position="236"/>
    </location>
</feature>
<proteinExistence type="predicted"/>
<dbReference type="InterPro" id="IPR004045">
    <property type="entry name" value="Glutathione_S-Trfase_N"/>
</dbReference>
<dbReference type="SUPFAM" id="SSF47616">
    <property type="entry name" value="GST C-terminal domain-like"/>
    <property type="match status" value="1"/>
</dbReference>
<dbReference type="RefSeq" id="WP_037451130.1">
    <property type="nucleotide sequence ID" value="NZ_JFHR01000021.1"/>
</dbReference>
<dbReference type="PROSITE" id="PS50404">
    <property type="entry name" value="GST_NTER"/>
    <property type="match status" value="1"/>
</dbReference>
<name>A0A081REC4_SPHCR</name>
<dbReference type="InterPro" id="IPR004046">
    <property type="entry name" value="GST_C"/>
</dbReference>
<dbReference type="SUPFAM" id="SSF52833">
    <property type="entry name" value="Thioredoxin-like"/>
    <property type="match status" value="1"/>
</dbReference>
<evidence type="ECO:0000313" key="5">
    <source>
        <dbReference type="Proteomes" id="UP000028411"/>
    </source>
</evidence>
<dbReference type="CDD" id="cd03048">
    <property type="entry name" value="GST_N_Ure2p_like"/>
    <property type="match status" value="1"/>
</dbReference>
<protein>
    <submittedName>
        <fullName evidence="4">Glutathione S-transferase domain protein</fullName>
    </submittedName>
</protein>
<dbReference type="PANTHER" id="PTHR44051:SF8">
    <property type="entry name" value="GLUTATHIONE S-TRANSFERASE GSTA"/>
    <property type="match status" value="1"/>
</dbReference>
<dbReference type="PATRIC" id="fig|46429.4.peg.2098"/>
<dbReference type="Gene3D" id="1.20.1050.10">
    <property type="match status" value="1"/>
</dbReference>
<reference evidence="4 5" key="1">
    <citation type="submission" date="2014-02" db="EMBL/GenBank/DDBJ databases">
        <title>Whole genome sequence of Sphingobium chlorophenolicum NBRC 16172.</title>
        <authorList>
            <person name="Gan H.M."/>
            <person name="Gan H.Y."/>
            <person name="Chew T.H."/>
            <person name="Savka M.A."/>
        </authorList>
    </citation>
    <scope>NUCLEOTIDE SEQUENCE [LARGE SCALE GENOMIC DNA]</scope>
    <source>
        <strain evidence="4 5">NBRC 16172</strain>
    </source>
</reference>
<dbReference type="InterPro" id="IPR036282">
    <property type="entry name" value="Glutathione-S-Trfase_C_sf"/>
</dbReference>
<dbReference type="eggNOG" id="COG0625">
    <property type="taxonomic scope" value="Bacteria"/>
</dbReference>
<dbReference type="SFLD" id="SFLDS00019">
    <property type="entry name" value="Glutathione_Transferase_(cytos"/>
    <property type="match status" value="1"/>
</dbReference>
<feature type="compositionally biased region" description="Basic and acidic residues" evidence="1">
    <location>
        <begin position="225"/>
        <end position="236"/>
    </location>
</feature>
<dbReference type="SFLD" id="SFLDG01151">
    <property type="entry name" value="Main.2:_Nu-like"/>
    <property type="match status" value="1"/>
</dbReference>
<gene>
    <name evidence="4" type="ORF">BV95_02128</name>
</gene>
<dbReference type="Proteomes" id="UP000028411">
    <property type="component" value="Unassembled WGS sequence"/>
</dbReference>
<dbReference type="AlphaFoldDB" id="A0A081REC4"/>
<dbReference type="OrthoDB" id="9803562at2"/>
<keyword evidence="4" id="KW-0808">Transferase</keyword>
<dbReference type="InterPro" id="IPR040079">
    <property type="entry name" value="Glutathione_S-Trfase"/>
</dbReference>
<dbReference type="InterPro" id="IPR036249">
    <property type="entry name" value="Thioredoxin-like_sf"/>
</dbReference>
<dbReference type="SFLD" id="SFLDG00358">
    <property type="entry name" value="Main_(cytGST)"/>
    <property type="match status" value="1"/>
</dbReference>
<evidence type="ECO:0000256" key="1">
    <source>
        <dbReference type="SAM" id="MobiDB-lite"/>
    </source>
</evidence>
<feature type="domain" description="GST N-terminal" evidence="2">
    <location>
        <begin position="1"/>
        <end position="85"/>
    </location>
</feature>
<organism evidence="4 5">
    <name type="scientific">Sphingobium chlorophenolicum</name>
    <dbReference type="NCBI Taxonomy" id="46429"/>
    <lineage>
        <taxon>Bacteria</taxon>
        <taxon>Pseudomonadati</taxon>
        <taxon>Pseudomonadota</taxon>
        <taxon>Alphaproteobacteria</taxon>
        <taxon>Sphingomonadales</taxon>
        <taxon>Sphingomonadaceae</taxon>
        <taxon>Sphingobium</taxon>
    </lineage>
</organism>
<evidence type="ECO:0000313" key="4">
    <source>
        <dbReference type="EMBL" id="KEQ53547.1"/>
    </source>
</evidence>
<dbReference type="InterPro" id="IPR010987">
    <property type="entry name" value="Glutathione-S-Trfase_C-like"/>
</dbReference>
<comment type="caution">
    <text evidence="4">The sequence shown here is derived from an EMBL/GenBank/DDBJ whole genome shotgun (WGS) entry which is preliminary data.</text>
</comment>
<dbReference type="PANTHER" id="PTHR44051">
    <property type="entry name" value="GLUTATHIONE S-TRANSFERASE-RELATED"/>
    <property type="match status" value="1"/>
</dbReference>
<evidence type="ECO:0000259" key="2">
    <source>
        <dbReference type="PROSITE" id="PS50404"/>
    </source>
</evidence>
<dbReference type="Gene3D" id="3.40.30.10">
    <property type="entry name" value="Glutaredoxin"/>
    <property type="match status" value="1"/>
</dbReference>
<accession>A0A081REC4</accession>
<dbReference type="PROSITE" id="PS50405">
    <property type="entry name" value="GST_CTER"/>
    <property type="match status" value="1"/>
</dbReference>
<evidence type="ECO:0000259" key="3">
    <source>
        <dbReference type="PROSITE" id="PS50405"/>
    </source>
</evidence>
<feature type="domain" description="GST C-terminal" evidence="3">
    <location>
        <begin position="88"/>
        <end position="209"/>
    </location>
</feature>
<sequence length="236" mass="27117">MIELFTSGAPSPRKVSIMLEEVGLPYKWHWINVYAAEHKKADFLALNPNGRLPAILDHDTGGEPLLLWESAAILIYLAEKSGKLLPASGPARYEVLKWASFQATHAPYLGNAHWYRVLAPAPERYSIDRFVQESARIYQVVDDQLGRERYLAGEDYSIADVSFFPWIEYHDWQGQDLADFPHIRRWYDEVAARPAVERGRNIPYPYTEFGDSPESRQRGAQIMERLVDPERRASRG</sequence>